<protein>
    <submittedName>
        <fullName evidence="1">Uncharacterized protein</fullName>
    </submittedName>
</protein>
<evidence type="ECO:0000313" key="2">
    <source>
        <dbReference type="Proteomes" id="UP000460718"/>
    </source>
</evidence>
<feature type="non-terminal residue" evidence="1">
    <location>
        <position position="104"/>
    </location>
</feature>
<dbReference type="EMBL" id="QXFW01003127">
    <property type="protein sequence ID" value="KAE8972829.1"/>
    <property type="molecule type" value="Genomic_DNA"/>
</dbReference>
<sequence length="104" mass="11323">MTPAVSLTYLAIWPCGSSEPVRTSDCEHCSLNSIIIPVPNTVVCFSKTILGFICKSFASLRISPAPASVSPTPPPLRPNQTNRLRIGTFNVQSLGSHRKQHYTL</sequence>
<accession>A0A6A3HQI6</accession>
<reference evidence="1 2" key="1">
    <citation type="submission" date="2018-09" db="EMBL/GenBank/DDBJ databases">
        <title>Genomic investigation of the strawberry pathogen Phytophthora fragariae indicates pathogenicity is determined by transcriptional variation in three key races.</title>
        <authorList>
            <person name="Adams T.M."/>
            <person name="Armitage A.D."/>
            <person name="Sobczyk M.K."/>
            <person name="Bates H.J."/>
            <person name="Dunwell J.M."/>
            <person name="Nellist C.F."/>
            <person name="Harrison R.J."/>
        </authorList>
    </citation>
    <scope>NUCLEOTIDE SEQUENCE [LARGE SCALE GENOMIC DNA]</scope>
    <source>
        <strain evidence="1 2">SCRP245</strain>
    </source>
</reference>
<comment type="caution">
    <text evidence="1">The sequence shown here is derived from an EMBL/GenBank/DDBJ whole genome shotgun (WGS) entry which is preliminary data.</text>
</comment>
<organism evidence="1 2">
    <name type="scientific">Phytophthora fragariae</name>
    <dbReference type="NCBI Taxonomy" id="53985"/>
    <lineage>
        <taxon>Eukaryota</taxon>
        <taxon>Sar</taxon>
        <taxon>Stramenopiles</taxon>
        <taxon>Oomycota</taxon>
        <taxon>Peronosporomycetes</taxon>
        <taxon>Peronosporales</taxon>
        <taxon>Peronosporaceae</taxon>
        <taxon>Phytophthora</taxon>
    </lineage>
</organism>
<dbReference type="AlphaFoldDB" id="A0A6A3HQI6"/>
<proteinExistence type="predicted"/>
<dbReference type="Proteomes" id="UP000460718">
    <property type="component" value="Unassembled WGS sequence"/>
</dbReference>
<gene>
    <name evidence="1" type="ORF">PF011_g25494</name>
</gene>
<name>A0A6A3HQI6_9STRA</name>
<evidence type="ECO:0000313" key="1">
    <source>
        <dbReference type="EMBL" id="KAE8972829.1"/>
    </source>
</evidence>